<feature type="domain" description="Peptidase S26" evidence="10">
    <location>
        <begin position="14"/>
        <end position="170"/>
    </location>
</feature>
<dbReference type="GO" id="GO:0005886">
    <property type="term" value="C:plasma membrane"/>
    <property type="evidence" value="ECO:0007669"/>
    <property type="project" value="UniProtKB-SubCell"/>
</dbReference>
<evidence type="ECO:0000313" key="11">
    <source>
        <dbReference type="EMBL" id="HJB59851.1"/>
    </source>
</evidence>
<dbReference type="Pfam" id="PF10502">
    <property type="entry name" value="Peptidase_S26"/>
    <property type="match status" value="1"/>
</dbReference>
<reference evidence="11" key="1">
    <citation type="journal article" date="2021" name="PeerJ">
        <title>Extensive microbial diversity within the chicken gut microbiome revealed by metagenomics and culture.</title>
        <authorList>
            <person name="Gilroy R."/>
            <person name="Ravi A."/>
            <person name="Getino M."/>
            <person name="Pursley I."/>
            <person name="Horton D.L."/>
            <person name="Alikhan N.F."/>
            <person name="Baker D."/>
            <person name="Gharbi K."/>
            <person name="Hall N."/>
            <person name="Watson M."/>
            <person name="Adriaenssens E.M."/>
            <person name="Foster-Nyarko E."/>
            <person name="Jarju S."/>
            <person name="Secka A."/>
            <person name="Antonio M."/>
            <person name="Oren A."/>
            <person name="Chaudhuri R.R."/>
            <person name="La Ragione R."/>
            <person name="Hildebrand F."/>
            <person name="Pallen M.J."/>
        </authorList>
    </citation>
    <scope>NUCLEOTIDE SEQUENCE</scope>
    <source>
        <strain evidence="11">ChiHjej9B8-13557</strain>
    </source>
</reference>
<dbReference type="InterPro" id="IPR019757">
    <property type="entry name" value="Pept_S26A_signal_pept_1_Lys-AS"/>
</dbReference>
<dbReference type="InterPro" id="IPR019533">
    <property type="entry name" value="Peptidase_S26"/>
</dbReference>
<dbReference type="AlphaFoldDB" id="A0A9D2S8H4"/>
<proteinExistence type="inferred from homology"/>
<comment type="catalytic activity">
    <reaction evidence="1 8">
        <text>Cleavage of hydrophobic, N-terminal signal or leader sequences from secreted and periplasmic proteins.</text>
        <dbReference type="EC" id="3.4.21.89"/>
    </reaction>
</comment>
<evidence type="ECO:0000256" key="7">
    <source>
        <dbReference type="PIRSR" id="PIRSR600223-1"/>
    </source>
</evidence>
<evidence type="ECO:0000256" key="5">
    <source>
        <dbReference type="ARBA" id="ARBA00022670"/>
    </source>
</evidence>
<comment type="caution">
    <text evidence="11">The sequence shown here is derived from an EMBL/GenBank/DDBJ whole genome shotgun (WGS) entry which is preliminary data.</text>
</comment>
<comment type="similarity">
    <text evidence="3 9">Belongs to the peptidase S26 family.</text>
</comment>
<dbReference type="EMBL" id="DWXX01000179">
    <property type="protein sequence ID" value="HJB59851.1"/>
    <property type="molecule type" value="Genomic_DNA"/>
</dbReference>
<dbReference type="InterPro" id="IPR036286">
    <property type="entry name" value="LexA/Signal_pep-like_sf"/>
</dbReference>
<dbReference type="NCBIfam" id="TIGR02227">
    <property type="entry name" value="sigpep_I_bact"/>
    <property type="match status" value="1"/>
</dbReference>
<evidence type="ECO:0000256" key="4">
    <source>
        <dbReference type="ARBA" id="ARBA00013208"/>
    </source>
</evidence>
<keyword evidence="5 8" id="KW-0645">Protease</keyword>
<sequence length="180" mass="19787">MAKDERQAPWQGLVEWYEALVSALVVMVLLFSFFFRIIQVDGGSMNPTLRDGDKLIVWGAGYTPQRGDVVIVDDYTSYGRPLVKRIIAVGGDTISIDYTAGIVTVNGEVLEEDYIAEPTFLGYDVAFPYTVPEGELFLMGDNRNASLDSRSSSIGCIAEEDILGKVLFCFLPLEDAGVVK</sequence>
<dbReference type="PANTHER" id="PTHR43390">
    <property type="entry name" value="SIGNAL PEPTIDASE I"/>
    <property type="match status" value="1"/>
</dbReference>
<evidence type="ECO:0000256" key="2">
    <source>
        <dbReference type="ARBA" id="ARBA00004401"/>
    </source>
</evidence>
<dbReference type="InterPro" id="IPR019756">
    <property type="entry name" value="Pept_S26A_signal_pept_1_Ser-AS"/>
</dbReference>
<dbReference type="EC" id="3.4.21.89" evidence="4 8"/>
<evidence type="ECO:0000313" key="12">
    <source>
        <dbReference type="Proteomes" id="UP000824211"/>
    </source>
</evidence>
<dbReference type="Gene3D" id="2.10.109.10">
    <property type="entry name" value="Umud Fragment, subunit A"/>
    <property type="match status" value="1"/>
</dbReference>
<name>A0A9D2S8H4_9FIRM</name>
<comment type="subcellular location">
    <subcellularLocation>
        <location evidence="2">Cell membrane</location>
        <topology evidence="2">Single-pass type II membrane protein</topology>
    </subcellularLocation>
    <subcellularLocation>
        <location evidence="9">Membrane</location>
        <topology evidence="9">Single-pass type II membrane protein</topology>
    </subcellularLocation>
</comment>
<dbReference type="Proteomes" id="UP000824211">
    <property type="component" value="Unassembled WGS sequence"/>
</dbReference>
<keyword evidence="8" id="KW-0472">Membrane</keyword>
<evidence type="ECO:0000259" key="10">
    <source>
        <dbReference type="Pfam" id="PF10502"/>
    </source>
</evidence>
<dbReference type="SUPFAM" id="SSF51306">
    <property type="entry name" value="LexA/Signal peptidase"/>
    <property type="match status" value="1"/>
</dbReference>
<keyword evidence="8" id="KW-0812">Transmembrane</keyword>
<feature type="active site" evidence="7">
    <location>
        <position position="44"/>
    </location>
</feature>
<reference evidence="11" key="2">
    <citation type="submission" date="2021-04" db="EMBL/GenBank/DDBJ databases">
        <authorList>
            <person name="Gilroy R."/>
        </authorList>
    </citation>
    <scope>NUCLEOTIDE SEQUENCE</scope>
    <source>
        <strain evidence="11">ChiHjej9B8-13557</strain>
    </source>
</reference>
<dbReference type="PROSITE" id="PS00760">
    <property type="entry name" value="SPASE_I_2"/>
    <property type="match status" value="1"/>
</dbReference>
<keyword evidence="6 8" id="KW-0378">Hydrolase</keyword>
<feature type="active site" evidence="7">
    <location>
        <position position="84"/>
    </location>
</feature>
<dbReference type="GO" id="GO:0004252">
    <property type="term" value="F:serine-type endopeptidase activity"/>
    <property type="evidence" value="ECO:0007669"/>
    <property type="project" value="InterPro"/>
</dbReference>
<dbReference type="GO" id="GO:0006465">
    <property type="term" value="P:signal peptide processing"/>
    <property type="evidence" value="ECO:0007669"/>
    <property type="project" value="InterPro"/>
</dbReference>
<evidence type="ECO:0000256" key="8">
    <source>
        <dbReference type="RuleBase" id="RU003993"/>
    </source>
</evidence>
<accession>A0A9D2S8H4</accession>
<evidence type="ECO:0000256" key="6">
    <source>
        <dbReference type="ARBA" id="ARBA00022801"/>
    </source>
</evidence>
<dbReference type="CDD" id="cd06530">
    <property type="entry name" value="S26_SPase_I"/>
    <property type="match status" value="1"/>
</dbReference>
<dbReference type="InterPro" id="IPR000223">
    <property type="entry name" value="Pept_S26A_signal_pept_1"/>
</dbReference>
<protein>
    <recommendedName>
        <fullName evidence="4 8">Signal peptidase I</fullName>
        <ecNumber evidence="4 8">3.4.21.89</ecNumber>
    </recommendedName>
</protein>
<dbReference type="PRINTS" id="PR00727">
    <property type="entry name" value="LEADERPTASE"/>
</dbReference>
<dbReference type="PROSITE" id="PS00501">
    <property type="entry name" value="SPASE_I_1"/>
    <property type="match status" value="1"/>
</dbReference>
<dbReference type="PANTHER" id="PTHR43390:SF1">
    <property type="entry name" value="CHLOROPLAST PROCESSING PEPTIDASE"/>
    <property type="match status" value="1"/>
</dbReference>
<evidence type="ECO:0000256" key="3">
    <source>
        <dbReference type="ARBA" id="ARBA00009370"/>
    </source>
</evidence>
<keyword evidence="8" id="KW-1133">Transmembrane helix</keyword>
<gene>
    <name evidence="11" type="primary">lepB</name>
    <name evidence="11" type="ORF">H9771_09415</name>
</gene>
<feature type="transmembrane region" description="Helical" evidence="8">
    <location>
        <begin position="20"/>
        <end position="38"/>
    </location>
</feature>
<dbReference type="GO" id="GO:0009003">
    <property type="term" value="F:signal peptidase activity"/>
    <property type="evidence" value="ECO:0007669"/>
    <property type="project" value="UniProtKB-EC"/>
</dbReference>
<evidence type="ECO:0000256" key="1">
    <source>
        <dbReference type="ARBA" id="ARBA00000677"/>
    </source>
</evidence>
<organism evidence="11 12">
    <name type="scientific">Candidatus Faecalibacterium faecipullorum</name>
    <dbReference type="NCBI Taxonomy" id="2838578"/>
    <lineage>
        <taxon>Bacteria</taxon>
        <taxon>Bacillati</taxon>
        <taxon>Bacillota</taxon>
        <taxon>Clostridia</taxon>
        <taxon>Eubacteriales</taxon>
        <taxon>Oscillospiraceae</taxon>
        <taxon>Faecalibacterium</taxon>
    </lineage>
</organism>
<evidence type="ECO:0000256" key="9">
    <source>
        <dbReference type="RuleBase" id="RU362042"/>
    </source>
</evidence>